<name>A0A8T0I4T7_CERPU</name>
<evidence type="ECO:0000256" key="1">
    <source>
        <dbReference type="ARBA" id="ARBA00004298"/>
    </source>
</evidence>
<dbReference type="AlphaFoldDB" id="A0A8T0I4T7"/>
<comment type="caution">
    <text evidence="12">The sequence shown here is derived from an EMBL/GenBank/DDBJ whole genome shotgun (WGS) entry which is preliminary data.</text>
</comment>
<gene>
    <name evidence="12" type="ORF">KC19_5G192300</name>
</gene>
<comment type="function">
    <text evidence="11">Complex I functions in the transfer of electrons from NADH to the respiratory chain. Accessory subunit of the mitochondrial membrane respiratory chain NADH dehydrogenase (Complex I), that is believed not to be involved in catalysis.</text>
</comment>
<sequence length="142" mass="15422">MTETTIRGQKGMTSVKEMPVLQDGPPPGGFPAVRYARRIANSGPSGVTVLLVSSAVIGWGMYQVGQGNIYRRGLKAEKLAARQAILPMIQAEEDARFVREKNKLLEEEAKVMANVPGWKVGENVYNSGRWMAPSSGKLGMDS</sequence>
<keyword evidence="4 11" id="KW-0679">Respiratory chain</keyword>
<evidence type="ECO:0000256" key="7">
    <source>
        <dbReference type="ARBA" id="ARBA00022982"/>
    </source>
</evidence>
<evidence type="ECO:0000256" key="5">
    <source>
        <dbReference type="ARBA" id="ARBA00022692"/>
    </source>
</evidence>
<keyword evidence="13" id="KW-1185">Reference proteome</keyword>
<dbReference type="InterPro" id="IPR009346">
    <property type="entry name" value="GRIM-19"/>
</dbReference>
<evidence type="ECO:0000256" key="9">
    <source>
        <dbReference type="ARBA" id="ARBA00023128"/>
    </source>
</evidence>
<dbReference type="GO" id="GO:0045271">
    <property type="term" value="C:respiratory chain complex I"/>
    <property type="evidence" value="ECO:0007669"/>
    <property type="project" value="UniProtKB-UniRule"/>
</dbReference>
<dbReference type="Pfam" id="PF06212">
    <property type="entry name" value="GRIM-19"/>
    <property type="match status" value="1"/>
</dbReference>
<evidence type="ECO:0000256" key="8">
    <source>
        <dbReference type="ARBA" id="ARBA00022989"/>
    </source>
</evidence>
<evidence type="ECO:0000313" key="12">
    <source>
        <dbReference type="EMBL" id="KAG0577929.1"/>
    </source>
</evidence>
<keyword evidence="3 11" id="KW-0813">Transport</keyword>
<keyword evidence="9 11" id="KW-0496">Mitochondrion</keyword>
<proteinExistence type="inferred from homology"/>
<evidence type="ECO:0000256" key="2">
    <source>
        <dbReference type="ARBA" id="ARBA00007312"/>
    </source>
</evidence>
<keyword evidence="8" id="KW-1133">Transmembrane helix</keyword>
<keyword evidence="5" id="KW-0812">Transmembrane</keyword>
<comment type="similarity">
    <text evidence="2 11">Belongs to the complex I NDUFA13 subunit family.</text>
</comment>
<comment type="subcellular location">
    <subcellularLocation>
        <location evidence="1 11">Mitochondrion inner membrane</location>
        <topology evidence="1 11">Single-pass membrane protein</topology>
        <orientation evidence="1 11">Matrix side</orientation>
    </subcellularLocation>
</comment>
<keyword evidence="6 11" id="KW-0999">Mitochondrion inner membrane</keyword>
<evidence type="ECO:0000256" key="4">
    <source>
        <dbReference type="ARBA" id="ARBA00022660"/>
    </source>
</evidence>
<evidence type="ECO:0000256" key="10">
    <source>
        <dbReference type="ARBA" id="ARBA00023136"/>
    </source>
</evidence>
<protein>
    <recommendedName>
        <fullName evidence="11">NADH dehydrogenase [ubiquinone] 1 alpha subcomplex subunit 13</fullName>
    </recommendedName>
</protein>
<keyword evidence="10" id="KW-0472">Membrane</keyword>
<dbReference type="Proteomes" id="UP000822688">
    <property type="component" value="Chromosome 5"/>
</dbReference>
<accession>A0A8T0I4T7</accession>
<keyword evidence="7 11" id="KW-0249">Electron transport</keyword>
<evidence type="ECO:0000256" key="11">
    <source>
        <dbReference type="RuleBase" id="RU368034"/>
    </source>
</evidence>
<reference evidence="12" key="1">
    <citation type="submission" date="2020-06" db="EMBL/GenBank/DDBJ databases">
        <title>WGS assembly of Ceratodon purpureus strain R40.</title>
        <authorList>
            <person name="Carey S.B."/>
            <person name="Jenkins J."/>
            <person name="Shu S."/>
            <person name="Lovell J.T."/>
            <person name="Sreedasyam A."/>
            <person name="Maumus F."/>
            <person name="Tiley G.P."/>
            <person name="Fernandez-Pozo N."/>
            <person name="Barry K."/>
            <person name="Chen C."/>
            <person name="Wang M."/>
            <person name="Lipzen A."/>
            <person name="Daum C."/>
            <person name="Saski C.A."/>
            <person name="Payton A.C."/>
            <person name="Mcbreen J.C."/>
            <person name="Conrad R.E."/>
            <person name="Kollar L.M."/>
            <person name="Olsson S."/>
            <person name="Huttunen S."/>
            <person name="Landis J.B."/>
            <person name="Wickett N.J."/>
            <person name="Johnson M.G."/>
            <person name="Rensing S.A."/>
            <person name="Grimwood J."/>
            <person name="Schmutz J."/>
            <person name="Mcdaniel S.F."/>
        </authorList>
    </citation>
    <scope>NUCLEOTIDE SEQUENCE</scope>
    <source>
        <strain evidence="12">R40</strain>
    </source>
</reference>
<dbReference type="OrthoDB" id="3308at2759"/>
<evidence type="ECO:0000256" key="3">
    <source>
        <dbReference type="ARBA" id="ARBA00022448"/>
    </source>
</evidence>
<dbReference type="PANTHER" id="PTHR12966:SF0">
    <property type="entry name" value="NADH DEHYDROGENASE [UBIQUINONE] 1 ALPHA SUBCOMPLEX SUBUNIT 13"/>
    <property type="match status" value="1"/>
</dbReference>
<dbReference type="GO" id="GO:0005743">
    <property type="term" value="C:mitochondrial inner membrane"/>
    <property type="evidence" value="ECO:0007669"/>
    <property type="project" value="UniProtKB-SubCell"/>
</dbReference>
<dbReference type="EMBL" id="CM026425">
    <property type="protein sequence ID" value="KAG0577929.1"/>
    <property type="molecule type" value="Genomic_DNA"/>
</dbReference>
<dbReference type="PANTHER" id="PTHR12966">
    <property type="entry name" value="NADH DEHYDROGENASE UBIQUINONE 1 ALPHA SUBCOMPLEX SUBUNIT 13"/>
    <property type="match status" value="1"/>
</dbReference>
<evidence type="ECO:0000313" key="13">
    <source>
        <dbReference type="Proteomes" id="UP000822688"/>
    </source>
</evidence>
<evidence type="ECO:0000256" key="6">
    <source>
        <dbReference type="ARBA" id="ARBA00022792"/>
    </source>
</evidence>
<organism evidence="12 13">
    <name type="scientific">Ceratodon purpureus</name>
    <name type="common">Fire moss</name>
    <name type="synonym">Dicranum purpureum</name>
    <dbReference type="NCBI Taxonomy" id="3225"/>
    <lineage>
        <taxon>Eukaryota</taxon>
        <taxon>Viridiplantae</taxon>
        <taxon>Streptophyta</taxon>
        <taxon>Embryophyta</taxon>
        <taxon>Bryophyta</taxon>
        <taxon>Bryophytina</taxon>
        <taxon>Bryopsida</taxon>
        <taxon>Dicranidae</taxon>
        <taxon>Pseudoditrichales</taxon>
        <taxon>Ditrichaceae</taxon>
        <taxon>Ceratodon</taxon>
    </lineage>
</organism>